<feature type="chain" id="PRO_5035151179" description="Secreted protein" evidence="1">
    <location>
        <begin position="24"/>
        <end position="106"/>
    </location>
</feature>
<proteinExistence type="predicted"/>
<sequence>MNDYNALLRSLCIQLFILIPIHSTTTTYNVHLQSHMSTRKVPSQCNLTYTQQPKKKRMKKNIQIIITQSLTPSHSLKATLQFLDKILCNYLFWSQGTILARSQRLL</sequence>
<keyword evidence="1" id="KW-0732">Signal</keyword>
<gene>
    <name evidence="2" type="ORF">GDO78_010313</name>
</gene>
<comment type="caution">
    <text evidence="2">The sequence shown here is derived from an EMBL/GenBank/DDBJ whole genome shotgun (WGS) entry which is preliminary data.</text>
</comment>
<keyword evidence="3" id="KW-1185">Reference proteome</keyword>
<organism evidence="2 3">
    <name type="scientific">Eleutherodactylus coqui</name>
    <name type="common">Puerto Rican coqui</name>
    <dbReference type="NCBI Taxonomy" id="57060"/>
    <lineage>
        <taxon>Eukaryota</taxon>
        <taxon>Metazoa</taxon>
        <taxon>Chordata</taxon>
        <taxon>Craniata</taxon>
        <taxon>Vertebrata</taxon>
        <taxon>Euteleostomi</taxon>
        <taxon>Amphibia</taxon>
        <taxon>Batrachia</taxon>
        <taxon>Anura</taxon>
        <taxon>Neobatrachia</taxon>
        <taxon>Hyloidea</taxon>
        <taxon>Eleutherodactylidae</taxon>
        <taxon>Eleutherodactylinae</taxon>
        <taxon>Eleutherodactylus</taxon>
        <taxon>Eleutherodactylus</taxon>
    </lineage>
</organism>
<evidence type="ECO:0000313" key="2">
    <source>
        <dbReference type="EMBL" id="KAG9480988.1"/>
    </source>
</evidence>
<evidence type="ECO:0000313" key="3">
    <source>
        <dbReference type="Proteomes" id="UP000770717"/>
    </source>
</evidence>
<feature type="signal peptide" evidence="1">
    <location>
        <begin position="1"/>
        <end position="23"/>
    </location>
</feature>
<accession>A0A8J6F592</accession>
<evidence type="ECO:0008006" key="4">
    <source>
        <dbReference type="Google" id="ProtNLM"/>
    </source>
</evidence>
<dbReference type="AlphaFoldDB" id="A0A8J6F592"/>
<dbReference type="Proteomes" id="UP000770717">
    <property type="component" value="Unassembled WGS sequence"/>
</dbReference>
<protein>
    <recommendedName>
        <fullName evidence="4">Secreted protein</fullName>
    </recommendedName>
</protein>
<evidence type="ECO:0000256" key="1">
    <source>
        <dbReference type="SAM" id="SignalP"/>
    </source>
</evidence>
<dbReference type="EMBL" id="WNTK01000006">
    <property type="protein sequence ID" value="KAG9480988.1"/>
    <property type="molecule type" value="Genomic_DNA"/>
</dbReference>
<name>A0A8J6F592_ELECQ</name>
<reference evidence="2" key="1">
    <citation type="thesis" date="2020" institute="ProQuest LLC" country="789 East Eisenhower Parkway, Ann Arbor, MI, USA">
        <title>Comparative Genomics and Chromosome Evolution.</title>
        <authorList>
            <person name="Mudd A.B."/>
        </authorList>
    </citation>
    <scope>NUCLEOTIDE SEQUENCE</scope>
    <source>
        <strain evidence="2">HN-11 Male</strain>
        <tissue evidence="2">Kidney and liver</tissue>
    </source>
</reference>